<dbReference type="Pfam" id="PF02458">
    <property type="entry name" value="Transferase"/>
    <property type="match status" value="1"/>
</dbReference>
<dbReference type="PANTHER" id="PTHR31642">
    <property type="entry name" value="TRICHOTHECENE 3-O-ACETYLTRANSFERASE"/>
    <property type="match status" value="1"/>
</dbReference>
<evidence type="ECO:0000256" key="2">
    <source>
        <dbReference type="ARBA" id="ARBA00022679"/>
    </source>
</evidence>
<accession>A0ABR2N569</accession>
<keyword evidence="5" id="KW-1185">Reference proteome</keyword>
<reference evidence="4 5" key="1">
    <citation type="journal article" date="2022" name="Nat. Plants">
        <title>Genomes of leafy and leafless Platanthera orchids illuminate the evolution of mycoheterotrophy.</title>
        <authorList>
            <person name="Li M.H."/>
            <person name="Liu K.W."/>
            <person name="Li Z."/>
            <person name="Lu H.C."/>
            <person name="Ye Q.L."/>
            <person name="Zhang D."/>
            <person name="Wang J.Y."/>
            <person name="Li Y.F."/>
            <person name="Zhong Z.M."/>
            <person name="Liu X."/>
            <person name="Yu X."/>
            <person name="Liu D.K."/>
            <person name="Tu X.D."/>
            <person name="Liu B."/>
            <person name="Hao Y."/>
            <person name="Liao X.Y."/>
            <person name="Jiang Y.T."/>
            <person name="Sun W.H."/>
            <person name="Chen J."/>
            <person name="Chen Y.Q."/>
            <person name="Ai Y."/>
            <person name="Zhai J.W."/>
            <person name="Wu S.S."/>
            <person name="Zhou Z."/>
            <person name="Hsiao Y.Y."/>
            <person name="Wu W.L."/>
            <person name="Chen Y.Y."/>
            <person name="Lin Y.F."/>
            <person name="Hsu J.L."/>
            <person name="Li C.Y."/>
            <person name="Wang Z.W."/>
            <person name="Zhao X."/>
            <person name="Zhong W.Y."/>
            <person name="Ma X.K."/>
            <person name="Ma L."/>
            <person name="Huang J."/>
            <person name="Chen G.Z."/>
            <person name="Huang M.Z."/>
            <person name="Huang L."/>
            <person name="Peng D.H."/>
            <person name="Luo Y.B."/>
            <person name="Zou S.Q."/>
            <person name="Chen S.P."/>
            <person name="Lan S."/>
            <person name="Tsai W.C."/>
            <person name="Van de Peer Y."/>
            <person name="Liu Z.J."/>
        </authorList>
    </citation>
    <scope>NUCLEOTIDE SEQUENCE [LARGE SCALE GENOMIC DNA]</scope>
    <source>
        <strain evidence="4">Lor288</strain>
    </source>
</reference>
<dbReference type="Gene3D" id="3.30.559.10">
    <property type="entry name" value="Chloramphenicol acetyltransferase-like domain"/>
    <property type="match status" value="1"/>
</dbReference>
<evidence type="ECO:0000256" key="1">
    <source>
        <dbReference type="ARBA" id="ARBA00009861"/>
    </source>
</evidence>
<evidence type="ECO:0000313" key="4">
    <source>
        <dbReference type="EMBL" id="KAK8971251.1"/>
    </source>
</evidence>
<protein>
    <submittedName>
        <fullName evidence="4">Agmatine coumaroyltransferase-2</fullName>
    </submittedName>
</protein>
<dbReference type="InterPro" id="IPR023213">
    <property type="entry name" value="CAT-like_dom_sf"/>
</dbReference>
<keyword evidence="3" id="KW-0012">Acyltransferase</keyword>
<dbReference type="PANTHER" id="PTHR31642:SF278">
    <property type="entry name" value="TRYPTAMINE HYDROXYCINNAMOYLTRANSFERASE 1"/>
    <property type="match status" value="1"/>
</dbReference>
<name>A0ABR2N569_9ASPA</name>
<dbReference type="EMBL" id="JBBWWR010000001">
    <property type="protein sequence ID" value="KAK8971251.1"/>
    <property type="molecule type" value="Genomic_DNA"/>
</dbReference>
<gene>
    <name evidence="4" type="primary">ACT-2</name>
    <name evidence="4" type="ORF">KSP40_PGU014551</name>
</gene>
<keyword evidence="2" id="KW-0808">Transferase</keyword>
<proteinExistence type="inferred from homology"/>
<comment type="caution">
    <text evidence="4">The sequence shown here is derived from an EMBL/GenBank/DDBJ whole genome shotgun (WGS) entry which is preliminary data.</text>
</comment>
<evidence type="ECO:0000313" key="5">
    <source>
        <dbReference type="Proteomes" id="UP001412067"/>
    </source>
</evidence>
<sequence length="236" mass="26027">MLYAPFNGSGQISNLTPKMYCIYLYVHGHAIPPAKLWQLQIFAAAPASAELTCTVTNLKVRFSANFIAELKSQVPGGCSTFEVLLAHLWRKISSARGLRATEETKVRVAVNGRARLNSLPNIPMEHYFGNLVLWAHPKLTVGDLIPAGGRGGLSAAVRIIHEAVGKIDDGYFRSFIDFGKLEEGKEGELVAAAPAPENVLYPNLEVDSWLRFMFHELDFGSGGRARSCRLICRWKV</sequence>
<dbReference type="Proteomes" id="UP001412067">
    <property type="component" value="Unassembled WGS sequence"/>
</dbReference>
<evidence type="ECO:0000256" key="3">
    <source>
        <dbReference type="ARBA" id="ARBA00023315"/>
    </source>
</evidence>
<dbReference type="InterPro" id="IPR050317">
    <property type="entry name" value="Plant_Fungal_Acyltransferase"/>
</dbReference>
<organism evidence="4 5">
    <name type="scientific">Platanthera guangdongensis</name>
    <dbReference type="NCBI Taxonomy" id="2320717"/>
    <lineage>
        <taxon>Eukaryota</taxon>
        <taxon>Viridiplantae</taxon>
        <taxon>Streptophyta</taxon>
        <taxon>Embryophyta</taxon>
        <taxon>Tracheophyta</taxon>
        <taxon>Spermatophyta</taxon>
        <taxon>Magnoliopsida</taxon>
        <taxon>Liliopsida</taxon>
        <taxon>Asparagales</taxon>
        <taxon>Orchidaceae</taxon>
        <taxon>Orchidoideae</taxon>
        <taxon>Orchideae</taxon>
        <taxon>Orchidinae</taxon>
        <taxon>Platanthera</taxon>
    </lineage>
</organism>
<comment type="similarity">
    <text evidence="1">Belongs to the plant acyltransferase family.</text>
</comment>